<dbReference type="EMBL" id="CM035414">
    <property type="protein sequence ID" value="KAH7430201.1"/>
    <property type="molecule type" value="Genomic_DNA"/>
</dbReference>
<sequence length="329" mass="36434">MAPRSQYHSKGTSPSVSCVGSTITGSSVEGSSASPFSPQYVPSSPAVPSLHVHQKRKLIIRVVEDNAPKRVTTDAANFRAIVQELTGKQAPSADNVRSNEPFGKRADGSLHSDDQPEGLREYYQPSGVVSPLGESKRRRKIQRCQIEQYSECLTLESLPFDRKSNHTIEALDSCSSLTYDPRPGLRDICSFSDFLTKMQSPNYTVCQNGVTRDSTESATNREDYAREEAGQIDINQPAGNVVDHHLDVANLMSDESTMPYYSMSINQSSLSADQYIDMESSCAPSECNDSASSIQNDRPVYDYPDFWEIMESSDPILTPYLFNMQIEIA</sequence>
<gene>
    <name evidence="3" type="ORF">KP509_09G088100</name>
</gene>
<keyword evidence="4" id="KW-1185">Reference proteome</keyword>
<protein>
    <recommendedName>
        <fullName evidence="2">VQ domain-containing protein</fullName>
    </recommendedName>
</protein>
<dbReference type="OrthoDB" id="1725273at2759"/>
<feature type="region of interest" description="Disordered" evidence="1">
    <location>
        <begin position="87"/>
        <end position="137"/>
    </location>
</feature>
<organism evidence="3 4">
    <name type="scientific">Ceratopteris richardii</name>
    <name type="common">Triangle waterfern</name>
    <dbReference type="NCBI Taxonomy" id="49495"/>
    <lineage>
        <taxon>Eukaryota</taxon>
        <taxon>Viridiplantae</taxon>
        <taxon>Streptophyta</taxon>
        <taxon>Embryophyta</taxon>
        <taxon>Tracheophyta</taxon>
        <taxon>Polypodiopsida</taxon>
        <taxon>Polypodiidae</taxon>
        <taxon>Polypodiales</taxon>
        <taxon>Pteridineae</taxon>
        <taxon>Pteridaceae</taxon>
        <taxon>Parkerioideae</taxon>
        <taxon>Ceratopteris</taxon>
    </lineage>
</organism>
<feature type="compositionally biased region" description="Polar residues" evidence="1">
    <location>
        <begin position="1"/>
        <end position="42"/>
    </location>
</feature>
<evidence type="ECO:0000259" key="2">
    <source>
        <dbReference type="Pfam" id="PF05678"/>
    </source>
</evidence>
<accession>A0A8T2U270</accession>
<dbReference type="AlphaFoldDB" id="A0A8T2U270"/>
<dbReference type="InterPro" id="IPR008889">
    <property type="entry name" value="VQ"/>
</dbReference>
<name>A0A8T2U270_CERRI</name>
<feature type="region of interest" description="Disordered" evidence="1">
    <location>
        <begin position="1"/>
        <end position="48"/>
    </location>
</feature>
<proteinExistence type="predicted"/>
<dbReference type="Proteomes" id="UP000825935">
    <property type="component" value="Chromosome 9"/>
</dbReference>
<feature type="domain" description="VQ" evidence="2">
    <location>
        <begin position="68"/>
        <end position="92"/>
    </location>
</feature>
<evidence type="ECO:0000313" key="4">
    <source>
        <dbReference type="Proteomes" id="UP000825935"/>
    </source>
</evidence>
<feature type="compositionally biased region" description="Basic and acidic residues" evidence="1">
    <location>
        <begin position="102"/>
        <end position="120"/>
    </location>
</feature>
<dbReference type="Pfam" id="PF05678">
    <property type="entry name" value="VQ"/>
    <property type="match status" value="1"/>
</dbReference>
<evidence type="ECO:0000313" key="3">
    <source>
        <dbReference type="EMBL" id="KAH7430201.1"/>
    </source>
</evidence>
<comment type="caution">
    <text evidence="3">The sequence shown here is derived from an EMBL/GenBank/DDBJ whole genome shotgun (WGS) entry which is preliminary data.</text>
</comment>
<reference evidence="3" key="1">
    <citation type="submission" date="2021-08" db="EMBL/GenBank/DDBJ databases">
        <title>WGS assembly of Ceratopteris richardii.</title>
        <authorList>
            <person name="Marchant D.B."/>
            <person name="Chen G."/>
            <person name="Jenkins J."/>
            <person name="Shu S."/>
            <person name="Leebens-Mack J."/>
            <person name="Grimwood J."/>
            <person name="Schmutz J."/>
            <person name="Soltis P."/>
            <person name="Soltis D."/>
            <person name="Chen Z.-H."/>
        </authorList>
    </citation>
    <scope>NUCLEOTIDE SEQUENCE</scope>
    <source>
        <strain evidence="3">Whitten #5841</strain>
        <tissue evidence="3">Leaf</tissue>
    </source>
</reference>
<evidence type="ECO:0000256" key="1">
    <source>
        <dbReference type="SAM" id="MobiDB-lite"/>
    </source>
</evidence>